<dbReference type="PROSITE" id="PS50920">
    <property type="entry name" value="SOLCAR"/>
    <property type="match status" value="3"/>
</dbReference>
<dbReference type="PRINTS" id="PR00926">
    <property type="entry name" value="MITOCARRIER"/>
</dbReference>
<proteinExistence type="inferred from homology"/>
<evidence type="ECO:0000256" key="4">
    <source>
        <dbReference type="ARBA" id="ARBA00022692"/>
    </source>
</evidence>
<keyword evidence="7 8" id="KW-0472">Membrane</keyword>
<comment type="similarity">
    <text evidence="2 9">Belongs to the mitochondrial carrier (TC 2.A.29) family.</text>
</comment>
<dbReference type="InterPro" id="IPR002067">
    <property type="entry name" value="MCP"/>
</dbReference>
<evidence type="ECO:0000256" key="5">
    <source>
        <dbReference type="ARBA" id="ARBA00022737"/>
    </source>
</evidence>
<dbReference type="OMA" id="KHMMRFG"/>
<keyword evidence="5" id="KW-0677">Repeat</keyword>
<accession>A0A0M4F0B3</accession>
<dbReference type="InterPro" id="IPR050391">
    <property type="entry name" value="Mito_Metabolite_Transporter"/>
</dbReference>
<feature type="repeat" description="Solcar" evidence="8">
    <location>
        <begin position="205"/>
        <end position="289"/>
    </location>
</feature>
<feature type="repeat" description="Solcar" evidence="8">
    <location>
        <begin position="105"/>
        <end position="196"/>
    </location>
</feature>
<dbReference type="EMBL" id="CP012525">
    <property type="protein sequence ID" value="ALC44157.1"/>
    <property type="molecule type" value="Genomic_DNA"/>
</dbReference>
<dbReference type="SUPFAM" id="SSF103506">
    <property type="entry name" value="Mitochondrial carrier"/>
    <property type="match status" value="1"/>
</dbReference>
<keyword evidence="4 8" id="KW-0812">Transmembrane</keyword>
<dbReference type="Proteomes" id="UP000494163">
    <property type="component" value="Chromosome 3L"/>
</dbReference>
<dbReference type="GO" id="GO:0055085">
    <property type="term" value="P:transmembrane transport"/>
    <property type="evidence" value="ECO:0007669"/>
    <property type="project" value="InterPro"/>
</dbReference>
<evidence type="ECO:0000313" key="11">
    <source>
        <dbReference type="EMBL" id="ALC44157.1"/>
    </source>
</evidence>
<name>A0A0M4F0B3_DROBS</name>
<evidence type="ECO:0000256" key="8">
    <source>
        <dbReference type="PROSITE-ProRule" id="PRU00282"/>
    </source>
</evidence>
<feature type="transmembrane region" description="Helical" evidence="10">
    <location>
        <begin position="23"/>
        <end position="43"/>
    </location>
</feature>
<evidence type="ECO:0000256" key="6">
    <source>
        <dbReference type="ARBA" id="ARBA00022989"/>
    </source>
</evidence>
<dbReference type="GO" id="GO:0016020">
    <property type="term" value="C:membrane"/>
    <property type="evidence" value="ECO:0007669"/>
    <property type="project" value="UniProtKB-SubCell"/>
</dbReference>
<keyword evidence="12" id="KW-1185">Reference proteome</keyword>
<evidence type="ECO:0000256" key="9">
    <source>
        <dbReference type="RuleBase" id="RU000488"/>
    </source>
</evidence>
<organism evidence="11 12">
    <name type="scientific">Drosophila busckii</name>
    <name type="common">Fruit fly</name>
    <dbReference type="NCBI Taxonomy" id="30019"/>
    <lineage>
        <taxon>Eukaryota</taxon>
        <taxon>Metazoa</taxon>
        <taxon>Ecdysozoa</taxon>
        <taxon>Arthropoda</taxon>
        <taxon>Hexapoda</taxon>
        <taxon>Insecta</taxon>
        <taxon>Pterygota</taxon>
        <taxon>Neoptera</taxon>
        <taxon>Endopterygota</taxon>
        <taxon>Diptera</taxon>
        <taxon>Brachycera</taxon>
        <taxon>Muscomorpha</taxon>
        <taxon>Ephydroidea</taxon>
        <taxon>Drosophilidae</taxon>
        <taxon>Drosophila</taxon>
    </lineage>
</organism>
<feature type="non-terminal residue" evidence="11">
    <location>
        <position position="1"/>
    </location>
</feature>
<reference evidence="11 12" key="1">
    <citation type="submission" date="2015-08" db="EMBL/GenBank/DDBJ databases">
        <title>Ancestral chromatin configuration constrains chromatin evolution on differentiating sex chromosomes in Drosophila.</title>
        <authorList>
            <person name="Zhou Q."/>
            <person name="Bachtrog D."/>
        </authorList>
    </citation>
    <scope>NUCLEOTIDE SEQUENCE [LARGE SCALE GENOMIC DNA]</scope>
    <source>
        <tissue evidence="11">Whole larvae</tissue>
    </source>
</reference>
<dbReference type="Pfam" id="PF00153">
    <property type="entry name" value="Mito_carr"/>
    <property type="match status" value="3"/>
</dbReference>
<keyword evidence="6 10" id="KW-1133">Transmembrane helix</keyword>
<feature type="non-terminal residue" evidence="11">
    <location>
        <position position="292"/>
    </location>
</feature>
<dbReference type="OrthoDB" id="448427at2759"/>
<evidence type="ECO:0000313" key="12">
    <source>
        <dbReference type="Proteomes" id="UP000494163"/>
    </source>
</evidence>
<feature type="repeat" description="Solcar" evidence="8">
    <location>
        <begin position="18"/>
        <end position="100"/>
    </location>
</feature>
<feature type="transmembrane region" description="Helical" evidence="10">
    <location>
        <begin position="207"/>
        <end position="226"/>
    </location>
</feature>
<evidence type="ECO:0000256" key="1">
    <source>
        <dbReference type="ARBA" id="ARBA00004141"/>
    </source>
</evidence>
<dbReference type="AlphaFoldDB" id="A0A0M4F0B3"/>
<evidence type="ECO:0000256" key="3">
    <source>
        <dbReference type="ARBA" id="ARBA00022448"/>
    </source>
</evidence>
<evidence type="ECO:0000256" key="10">
    <source>
        <dbReference type="SAM" id="Phobius"/>
    </source>
</evidence>
<dbReference type="InterPro" id="IPR023395">
    <property type="entry name" value="MCP_dom_sf"/>
</dbReference>
<comment type="subcellular location">
    <subcellularLocation>
        <location evidence="1">Membrane</location>
        <topology evidence="1">Multi-pass membrane protein</topology>
    </subcellularLocation>
</comment>
<feature type="transmembrane region" description="Helical" evidence="10">
    <location>
        <begin position="107"/>
        <end position="131"/>
    </location>
</feature>
<dbReference type="InterPro" id="IPR018108">
    <property type="entry name" value="MCP_transmembrane"/>
</dbReference>
<evidence type="ECO:0000256" key="2">
    <source>
        <dbReference type="ARBA" id="ARBA00006375"/>
    </source>
</evidence>
<protein>
    <submittedName>
        <fullName evidence="11">Dic4</fullName>
    </submittedName>
</protein>
<evidence type="ECO:0000256" key="7">
    <source>
        <dbReference type="ARBA" id="ARBA00023136"/>
    </source>
</evidence>
<dbReference type="Gene3D" id="1.50.40.10">
    <property type="entry name" value="Mitochondrial carrier domain"/>
    <property type="match status" value="1"/>
</dbReference>
<gene>
    <name evidence="11" type="ORF">Dbus_chr3Lg1323</name>
</gene>
<sequence length="292" mass="33034">SNEHETEFLLPERDDRSKRRPRWWFGGAASTAVACVVAPIDLVTTHMQTQNNKKGMWKTAQKVFKLRGFIGFYDGFSAAAFRQMTCTSLRFTIYEQGKYYDVNRNSFAVTVALASFAGAVSSILGIPMDLVNVRMQNDMKRTAAKKRNYKNFIDALIRIRREEGWTGLYSGGIAAVLKTAVGTIGQIAMYDQVKHAMSQHFQMTDTICLHFGSSLVSSLISVWIAHPFDVLKTLMMNAAPGKYPNILYAVKHMMRFGFWGPYRGVVPTLVRKPPATILLFLIYEQLRLNFGF</sequence>
<dbReference type="PANTHER" id="PTHR45618">
    <property type="entry name" value="MITOCHONDRIAL DICARBOXYLATE CARRIER-RELATED"/>
    <property type="match status" value="1"/>
</dbReference>
<keyword evidence="3 9" id="KW-0813">Transport</keyword>